<evidence type="ECO:0000256" key="1">
    <source>
        <dbReference type="SAM" id="MobiDB-lite"/>
    </source>
</evidence>
<feature type="region of interest" description="Disordered" evidence="1">
    <location>
        <begin position="123"/>
        <end position="180"/>
    </location>
</feature>
<keyword evidence="4" id="KW-1185">Reference proteome</keyword>
<feature type="compositionally biased region" description="Gly residues" evidence="1">
    <location>
        <begin position="125"/>
        <end position="180"/>
    </location>
</feature>
<evidence type="ECO:0000313" key="3">
    <source>
        <dbReference type="EMBL" id="ORA11693.1"/>
    </source>
</evidence>
<dbReference type="RefSeq" id="WP_139801930.1">
    <property type="nucleotide sequence ID" value="NZ_MVHE01000078.1"/>
</dbReference>
<evidence type="ECO:0000313" key="4">
    <source>
        <dbReference type="Proteomes" id="UP000192284"/>
    </source>
</evidence>
<organism evidence="3 4">
    <name type="scientific">Mycobacterium angelicum</name>
    <dbReference type="NCBI Taxonomy" id="470074"/>
    <lineage>
        <taxon>Bacteria</taxon>
        <taxon>Bacillati</taxon>
        <taxon>Actinomycetota</taxon>
        <taxon>Actinomycetes</taxon>
        <taxon>Mycobacteriales</taxon>
        <taxon>Mycobacteriaceae</taxon>
        <taxon>Mycobacterium</taxon>
    </lineage>
</organism>
<feature type="non-terminal residue" evidence="3">
    <location>
        <position position="281"/>
    </location>
</feature>
<dbReference type="Gene3D" id="1.10.287.850">
    <property type="entry name" value="HP0062-like domain"/>
    <property type="match status" value="1"/>
</dbReference>
<dbReference type="InterPro" id="IPR038332">
    <property type="entry name" value="PPE_sf"/>
</dbReference>
<proteinExistence type="predicted"/>
<dbReference type="InterPro" id="IPR048996">
    <property type="entry name" value="PGRS_rpt"/>
</dbReference>
<protein>
    <recommendedName>
        <fullName evidence="2">PE domain-containing protein</fullName>
    </recommendedName>
</protein>
<accession>A0A1W9ZCB6</accession>
<dbReference type="Proteomes" id="UP000192284">
    <property type="component" value="Unassembled WGS sequence"/>
</dbReference>
<dbReference type="Pfam" id="PF00934">
    <property type="entry name" value="PE"/>
    <property type="match status" value="1"/>
</dbReference>
<evidence type="ECO:0000259" key="2">
    <source>
        <dbReference type="Pfam" id="PF00934"/>
    </source>
</evidence>
<name>A0A1W9ZCB6_MYCAN</name>
<dbReference type="EMBL" id="MVHE01000078">
    <property type="protein sequence ID" value="ORA11693.1"/>
    <property type="molecule type" value="Genomic_DNA"/>
</dbReference>
<dbReference type="InterPro" id="IPR000084">
    <property type="entry name" value="PE-PGRS_N"/>
</dbReference>
<comment type="caution">
    <text evidence="3">The sequence shown here is derived from an EMBL/GenBank/DDBJ whole genome shotgun (WGS) entry which is preliminary data.</text>
</comment>
<reference evidence="3 4" key="1">
    <citation type="submission" date="2017-02" db="EMBL/GenBank/DDBJ databases">
        <title>The new phylogeny of genus Mycobacterium.</title>
        <authorList>
            <person name="Tortoli E."/>
            <person name="Trovato A."/>
            <person name="Cirillo D.M."/>
        </authorList>
    </citation>
    <scope>NUCLEOTIDE SEQUENCE [LARGE SCALE GENOMIC DNA]</scope>
    <source>
        <strain evidence="3 4">DSM 45057</strain>
    </source>
</reference>
<sequence length="281" mass="25061">MSFVYTMPDQVTVVAADLAGIGSAIRTATTAAGTPTTAVLAAGADEVSNAIAALFGRHGQAYQALSAEASAFHDRFVQTLHAGAGTYLQAEAASAATNLLDVINAPTLQLFGRPLIGNGANAPAGSGGNGKDGGLLWGDGGAGGSGSMPGQNGGNGGAAGLFGNGGPGGSGNPGGVGIPSGAGGNGGAGGLLFGHGGNGGSAGLAQVGGNGGAGGLLFGAGGAGGLGGFGLGGAPGNGGNGGPGGLLFGAGGQGGAGGTGSNGGIGGTGGTGGMLFGAGGT</sequence>
<gene>
    <name evidence="3" type="ORF">BST12_25670</name>
</gene>
<feature type="domain" description="PE" evidence="2">
    <location>
        <begin position="4"/>
        <end position="93"/>
    </location>
</feature>
<dbReference type="Pfam" id="PF21526">
    <property type="entry name" value="PGRS"/>
    <property type="match status" value="1"/>
</dbReference>
<dbReference type="SUPFAM" id="SSF140459">
    <property type="entry name" value="PE/PPE dimer-like"/>
    <property type="match status" value="1"/>
</dbReference>
<dbReference type="OrthoDB" id="9939640at2"/>
<dbReference type="AlphaFoldDB" id="A0A1W9ZCB6"/>